<dbReference type="InterPro" id="IPR020845">
    <property type="entry name" value="AMP-binding_CS"/>
</dbReference>
<dbReference type="FunFam" id="3.30.300.30:FF:000008">
    <property type="entry name" value="2,3-dihydroxybenzoate-AMP ligase"/>
    <property type="match status" value="1"/>
</dbReference>
<comment type="similarity">
    <text evidence="1">Belongs to the ATP-dependent AMP-binding enzyme family.</text>
</comment>
<feature type="region of interest" description="Disordered" evidence="3">
    <location>
        <begin position="456"/>
        <end position="476"/>
    </location>
</feature>
<dbReference type="Gene3D" id="3.40.50.12780">
    <property type="entry name" value="N-terminal domain of ligase-like"/>
    <property type="match status" value="1"/>
</dbReference>
<evidence type="ECO:0000259" key="4">
    <source>
        <dbReference type="Pfam" id="PF00501"/>
    </source>
</evidence>
<dbReference type="InterPro" id="IPR000873">
    <property type="entry name" value="AMP-dep_synth/lig_dom"/>
</dbReference>
<name>A0A8K0JA66_9HYPO</name>
<evidence type="ECO:0000313" key="6">
    <source>
        <dbReference type="EMBL" id="KAG5928515.1"/>
    </source>
</evidence>
<evidence type="ECO:0000256" key="3">
    <source>
        <dbReference type="SAM" id="MobiDB-lite"/>
    </source>
</evidence>
<keyword evidence="7" id="KW-1185">Reference proteome</keyword>
<organism evidence="6 7">
    <name type="scientific">Claviceps africana</name>
    <dbReference type="NCBI Taxonomy" id="83212"/>
    <lineage>
        <taxon>Eukaryota</taxon>
        <taxon>Fungi</taxon>
        <taxon>Dikarya</taxon>
        <taxon>Ascomycota</taxon>
        <taxon>Pezizomycotina</taxon>
        <taxon>Sordariomycetes</taxon>
        <taxon>Hypocreomycetidae</taxon>
        <taxon>Hypocreales</taxon>
        <taxon>Clavicipitaceae</taxon>
        <taxon>Claviceps</taxon>
    </lineage>
</organism>
<dbReference type="Proteomes" id="UP000811619">
    <property type="component" value="Unassembled WGS sequence"/>
</dbReference>
<dbReference type="InterPro" id="IPR045851">
    <property type="entry name" value="AMP-bd_C_sf"/>
</dbReference>
<proteinExistence type="inferred from homology"/>
<evidence type="ECO:0000259" key="5">
    <source>
        <dbReference type="Pfam" id="PF13193"/>
    </source>
</evidence>
<feature type="domain" description="AMP-binding enzyme C-terminal" evidence="5">
    <location>
        <begin position="514"/>
        <end position="591"/>
    </location>
</feature>
<dbReference type="InterPro" id="IPR042099">
    <property type="entry name" value="ANL_N_sf"/>
</dbReference>
<sequence length="606" mass="64941">MILRLLAPVGPPLYSGTIPEHFAQIVARHGDRPAVMARSPTSSALSETTLTYHMLDLLSNRLASSLASLGVNKGDRVAVSLGNTAEFAALTYACFKLGAVLVPLNPAFQAQQLEAALRHLGVSVLVMGAVTDLAYKPGRGRSNEELLTKVVGDLEAGGRGDPTMVQSERLPSLRKVVVVDNRAGHHDVRFGLERCRALTPYRALLDGSEQRVTPSQRLDAHDTVNIQFTSGTTSAPKAAMLTHHSILNNGILIADRMGLDPTDRIVVPPPLFHCFGCILGYMATATTGAAILFPGPAFDSVATLDMCVEDDATGLYGVTTMFVAVLDALDARDARDDNNNHRGPPARLRKGIMGGSCIPEALMKTIYKRLGLQDLVICYGMTETSPVSCMTSPSHPFRQRCATVGTPMPHTSIKIVDPSDRSVVLPLNTPGELAAAGYLVMKGYYADAAATSLVRVDEPEPEPEPGTPASSRADSTTWLYSGDQATMDHDGFVTITGRIKDVIVRAGENIHPLEVENLLLQHPAVAQASVVGVPDPKLGEAVAAFVIPHRGCTTVPTAGHLQDWVRATLSSHLVPKHVFWVDEFPKTSSGKVQKFRLREWAGGLLA</sequence>
<dbReference type="SUPFAM" id="SSF56801">
    <property type="entry name" value="Acetyl-CoA synthetase-like"/>
    <property type="match status" value="1"/>
</dbReference>
<comment type="caution">
    <text evidence="6">The sequence shown here is derived from an EMBL/GenBank/DDBJ whole genome shotgun (WGS) entry which is preliminary data.</text>
</comment>
<keyword evidence="2" id="KW-0436">Ligase</keyword>
<evidence type="ECO:0000256" key="2">
    <source>
        <dbReference type="ARBA" id="ARBA00022598"/>
    </source>
</evidence>
<dbReference type="Pfam" id="PF13193">
    <property type="entry name" value="AMP-binding_C"/>
    <property type="match status" value="1"/>
</dbReference>
<evidence type="ECO:0000313" key="7">
    <source>
        <dbReference type="Proteomes" id="UP000811619"/>
    </source>
</evidence>
<dbReference type="Pfam" id="PF00501">
    <property type="entry name" value="AMP-binding"/>
    <property type="match status" value="1"/>
</dbReference>
<protein>
    <submittedName>
        <fullName evidence="6">Uncharacterized protein</fullName>
    </submittedName>
</protein>
<dbReference type="PANTHER" id="PTHR43201:SF30">
    <property type="entry name" value="AMP-DEPENDENT SYNTHETASE_LIGASE DOMAIN-CONTAINING PROTEIN"/>
    <property type="match status" value="1"/>
</dbReference>
<dbReference type="Gene3D" id="3.30.300.30">
    <property type="match status" value="1"/>
</dbReference>
<dbReference type="OrthoDB" id="10253115at2759"/>
<accession>A0A8K0JA66</accession>
<dbReference type="InterPro" id="IPR025110">
    <property type="entry name" value="AMP-bd_C"/>
</dbReference>
<dbReference type="GO" id="GO:0006631">
    <property type="term" value="P:fatty acid metabolic process"/>
    <property type="evidence" value="ECO:0007669"/>
    <property type="project" value="TreeGrafter"/>
</dbReference>
<dbReference type="GO" id="GO:0031956">
    <property type="term" value="F:medium-chain fatty acid-CoA ligase activity"/>
    <property type="evidence" value="ECO:0007669"/>
    <property type="project" value="TreeGrafter"/>
</dbReference>
<gene>
    <name evidence="6" type="ORF">E4U42_000498</name>
</gene>
<feature type="domain" description="AMP-dependent synthetase/ligase" evidence="4">
    <location>
        <begin position="23"/>
        <end position="445"/>
    </location>
</feature>
<dbReference type="PANTHER" id="PTHR43201">
    <property type="entry name" value="ACYL-COA SYNTHETASE"/>
    <property type="match status" value="1"/>
</dbReference>
<reference evidence="6" key="1">
    <citation type="journal article" date="2020" name="bioRxiv">
        <title>Whole genome comparisons of ergot fungi reveals the divergence and evolution of species within the genus Claviceps are the result of varying mechanisms driving genome evolution and host range expansion.</title>
        <authorList>
            <person name="Wyka S.A."/>
            <person name="Mondo S.J."/>
            <person name="Liu M."/>
            <person name="Dettman J."/>
            <person name="Nalam V."/>
            <person name="Broders K.D."/>
        </authorList>
    </citation>
    <scope>NUCLEOTIDE SEQUENCE</scope>
    <source>
        <strain evidence="6">CCC 489</strain>
    </source>
</reference>
<evidence type="ECO:0000256" key="1">
    <source>
        <dbReference type="ARBA" id="ARBA00006432"/>
    </source>
</evidence>
<dbReference type="EMBL" id="SRPY01000112">
    <property type="protein sequence ID" value="KAG5928515.1"/>
    <property type="molecule type" value="Genomic_DNA"/>
</dbReference>
<dbReference type="AlphaFoldDB" id="A0A8K0JA66"/>
<dbReference type="PROSITE" id="PS00455">
    <property type="entry name" value="AMP_BINDING"/>
    <property type="match status" value="1"/>
</dbReference>